<reference evidence="3 4" key="1">
    <citation type="submission" date="2016-07" db="EMBL/GenBank/DDBJ databases">
        <title>Pervasive Adenine N6-methylation of Active Genes in Fungi.</title>
        <authorList>
            <consortium name="DOE Joint Genome Institute"/>
            <person name="Mondo S.J."/>
            <person name="Dannebaum R.O."/>
            <person name="Kuo R.C."/>
            <person name="Labutti K."/>
            <person name="Haridas S."/>
            <person name="Kuo A."/>
            <person name="Salamov A."/>
            <person name="Ahrendt S.R."/>
            <person name="Lipzen A."/>
            <person name="Sullivan W."/>
            <person name="Andreopoulos W.B."/>
            <person name="Clum A."/>
            <person name="Lindquist E."/>
            <person name="Daum C."/>
            <person name="Ramamoorthy G.K."/>
            <person name="Gryganskyi A."/>
            <person name="Culley D."/>
            <person name="Magnuson J.K."/>
            <person name="James T.Y."/>
            <person name="O'Malley M.A."/>
            <person name="Stajich J.E."/>
            <person name="Spatafora J.W."/>
            <person name="Visel A."/>
            <person name="Grigoriev I.V."/>
        </authorList>
    </citation>
    <scope>NUCLEOTIDE SEQUENCE [LARGE SCALE GENOMIC DNA]</scope>
    <source>
        <strain evidence="3 4">JEL800</strain>
    </source>
</reference>
<evidence type="ECO:0000256" key="1">
    <source>
        <dbReference type="SAM" id="MobiDB-lite"/>
    </source>
</evidence>
<dbReference type="GO" id="GO:0003676">
    <property type="term" value="F:nucleic acid binding"/>
    <property type="evidence" value="ECO:0007669"/>
    <property type="project" value="InterPro"/>
</dbReference>
<evidence type="ECO:0000313" key="4">
    <source>
        <dbReference type="Proteomes" id="UP000193642"/>
    </source>
</evidence>
<dbReference type="AlphaFoldDB" id="A0A1Y2B5I4"/>
<feature type="region of interest" description="Disordered" evidence="1">
    <location>
        <begin position="1"/>
        <end position="94"/>
    </location>
</feature>
<evidence type="ECO:0000313" key="3">
    <source>
        <dbReference type="EMBL" id="ORY30098.1"/>
    </source>
</evidence>
<evidence type="ECO:0000259" key="2">
    <source>
        <dbReference type="PROSITE" id="PS50174"/>
    </source>
</evidence>
<accession>A0A1Y2B5I4</accession>
<dbReference type="PROSITE" id="PS50174">
    <property type="entry name" value="G_PATCH"/>
    <property type="match status" value="1"/>
</dbReference>
<dbReference type="PANTHER" id="PTHR21032">
    <property type="entry name" value="G PATCH DOMAIN-CONTAINING PROTEIN 11"/>
    <property type="match status" value="1"/>
</dbReference>
<dbReference type="SMART" id="SM01173">
    <property type="entry name" value="DUF4187"/>
    <property type="match status" value="1"/>
</dbReference>
<dbReference type="InterPro" id="IPR039249">
    <property type="entry name" value="GPATCH11"/>
</dbReference>
<feature type="domain" description="G-patch" evidence="2">
    <location>
        <begin position="106"/>
        <end position="155"/>
    </location>
</feature>
<keyword evidence="4" id="KW-1185">Reference proteome</keyword>
<dbReference type="SMART" id="SM00443">
    <property type="entry name" value="G_patch"/>
    <property type="match status" value="1"/>
</dbReference>
<feature type="compositionally biased region" description="Basic residues" evidence="1">
    <location>
        <begin position="1"/>
        <end position="13"/>
    </location>
</feature>
<sequence length="321" mass="36593">MRKSVRKRRRGTQRRNSGQTMKRTTQPPPTTTTKKPKQEPNEEEEEEDDYMSMTFEDTSKPSKQLTYSEKRRKALEASKAKGSVKSTKEKEVEAREIGLKTNVLSNDNKGFGMLEKLGFKKGMTLGRDDSLSTKLHEPIAVTIKSGLGGLGMDSLRREMHESHQKQAQETVQQTEQEFRASAAKKREEARSYGELMKARKALQSLDEGAGLTRTEFWIPEPKKKLLTDDYSLSSIKSQVLESRGEYYKELATDAEVEAGIDAIEEPESAFEQLETFEKLVQVTNHLRATYFYCLWCGDKYSNKDELESLCPGPTRDDHDLD</sequence>
<dbReference type="OrthoDB" id="786951at2759"/>
<dbReference type="InterPro" id="IPR025239">
    <property type="entry name" value="DUF4187"/>
</dbReference>
<dbReference type="Proteomes" id="UP000193642">
    <property type="component" value="Unassembled WGS sequence"/>
</dbReference>
<feature type="compositionally biased region" description="Acidic residues" evidence="1">
    <location>
        <begin position="41"/>
        <end position="50"/>
    </location>
</feature>
<dbReference type="InterPro" id="IPR000467">
    <property type="entry name" value="G_patch_dom"/>
</dbReference>
<dbReference type="GO" id="GO:0000776">
    <property type="term" value="C:kinetochore"/>
    <property type="evidence" value="ECO:0007669"/>
    <property type="project" value="TreeGrafter"/>
</dbReference>
<gene>
    <name evidence="3" type="ORF">BCR33DRAFT_772269</name>
</gene>
<organism evidence="3 4">
    <name type="scientific">Rhizoclosmatium globosum</name>
    <dbReference type="NCBI Taxonomy" id="329046"/>
    <lineage>
        <taxon>Eukaryota</taxon>
        <taxon>Fungi</taxon>
        <taxon>Fungi incertae sedis</taxon>
        <taxon>Chytridiomycota</taxon>
        <taxon>Chytridiomycota incertae sedis</taxon>
        <taxon>Chytridiomycetes</taxon>
        <taxon>Chytridiales</taxon>
        <taxon>Chytriomycetaceae</taxon>
        <taxon>Rhizoclosmatium</taxon>
    </lineage>
</organism>
<dbReference type="STRING" id="329046.A0A1Y2B5I4"/>
<protein>
    <recommendedName>
        <fullName evidence="2">G-patch domain-containing protein</fullName>
    </recommendedName>
</protein>
<comment type="caution">
    <text evidence="3">The sequence shown here is derived from an EMBL/GenBank/DDBJ whole genome shotgun (WGS) entry which is preliminary data.</text>
</comment>
<dbReference type="EMBL" id="MCGO01000084">
    <property type="protein sequence ID" value="ORY30098.1"/>
    <property type="molecule type" value="Genomic_DNA"/>
</dbReference>
<dbReference type="PANTHER" id="PTHR21032:SF0">
    <property type="entry name" value="G PATCH DOMAIN-CONTAINING PROTEIN 11"/>
    <property type="match status" value="1"/>
</dbReference>
<name>A0A1Y2B5I4_9FUNG</name>
<dbReference type="Pfam" id="PF13821">
    <property type="entry name" value="DUF4187"/>
    <property type="match status" value="1"/>
</dbReference>
<proteinExistence type="predicted"/>
<dbReference type="Pfam" id="PF01585">
    <property type="entry name" value="G-patch"/>
    <property type="match status" value="1"/>
</dbReference>